<keyword evidence="1" id="KW-1133">Transmembrane helix</keyword>
<feature type="transmembrane region" description="Helical" evidence="1">
    <location>
        <begin position="53"/>
        <end position="74"/>
    </location>
</feature>
<reference evidence="2 3" key="1">
    <citation type="submission" date="2019-10" db="EMBL/GenBank/DDBJ databases">
        <title>Vibrio sp. nov. isolated from a shrimp pond.</title>
        <authorList>
            <person name="Gomez-Gil B."/>
            <person name="Enciso-Ibarra J."/>
            <person name="Enciso-Ibarra K."/>
            <person name="Bolan-Mejia C."/>
        </authorList>
    </citation>
    <scope>NUCLEOTIDE SEQUENCE [LARGE SCALE GENOMIC DNA]</scope>
    <source>
        <strain evidence="2 3">CAIM 722</strain>
    </source>
</reference>
<feature type="transmembrane region" description="Helical" evidence="1">
    <location>
        <begin position="86"/>
        <end position="105"/>
    </location>
</feature>
<accession>A0A7X4LJ92</accession>
<evidence type="ECO:0000313" key="2">
    <source>
        <dbReference type="EMBL" id="MZI92927.1"/>
    </source>
</evidence>
<proteinExistence type="predicted"/>
<dbReference type="Proteomes" id="UP000462621">
    <property type="component" value="Unassembled WGS sequence"/>
</dbReference>
<protein>
    <submittedName>
        <fullName evidence="2">Uncharacterized protein</fullName>
    </submittedName>
</protein>
<dbReference type="RefSeq" id="WP_161154225.1">
    <property type="nucleotide sequence ID" value="NZ_WEKT01000008.1"/>
</dbReference>
<keyword evidence="3" id="KW-1185">Reference proteome</keyword>
<name>A0A7X4LJ92_9VIBR</name>
<evidence type="ECO:0000313" key="3">
    <source>
        <dbReference type="Proteomes" id="UP000462621"/>
    </source>
</evidence>
<organism evidence="2 3">
    <name type="scientific">Vibrio eleionomae</name>
    <dbReference type="NCBI Taxonomy" id="2653505"/>
    <lineage>
        <taxon>Bacteria</taxon>
        <taxon>Pseudomonadati</taxon>
        <taxon>Pseudomonadota</taxon>
        <taxon>Gammaproteobacteria</taxon>
        <taxon>Vibrionales</taxon>
        <taxon>Vibrionaceae</taxon>
        <taxon>Vibrio</taxon>
    </lineage>
</organism>
<sequence>MNLLVFTFLVCLYFHLNNSDTPPKEAYSAMIFMGFYLVVFTFIPPFPDIRSTYMSALYQGVPMLSFGAVLFPHLNRTSPEVVTRVLGWSGMVLVFVILVIFKLVVW</sequence>
<keyword evidence="1" id="KW-0812">Transmembrane</keyword>
<evidence type="ECO:0000256" key="1">
    <source>
        <dbReference type="SAM" id="Phobius"/>
    </source>
</evidence>
<gene>
    <name evidence="2" type="ORF">F9817_06920</name>
</gene>
<keyword evidence="1" id="KW-0472">Membrane</keyword>
<comment type="caution">
    <text evidence="2">The sequence shown here is derived from an EMBL/GenBank/DDBJ whole genome shotgun (WGS) entry which is preliminary data.</text>
</comment>
<dbReference type="EMBL" id="WEKT01000008">
    <property type="protein sequence ID" value="MZI92927.1"/>
    <property type="molecule type" value="Genomic_DNA"/>
</dbReference>
<dbReference type="AlphaFoldDB" id="A0A7X4LJ92"/>
<feature type="transmembrane region" description="Helical" evidence="1">
    <location>
        <begin position="29"/>
        <end position="46"/>
    </location>
</feature>